<name>A0ACC1J9A4_9FUNG</name>
<reference evidence="1" key="1">
    <citation type="submission" date="2022-07" db="EMBL/GenBank/DDBJ databases">
        <title>Phylogenomic reconstructions and comparative analyses of Kickxellomycotina fungi.</title>
        <authorList>
            <person name="Reynolds N.K."/>
            <person name="Stajich J.E."/>
            <person name="Barry K."/>
            <person name="Grigoriev I.V."/>
            <person name="Crous P."/>
            <person name="Smith M.E."/>
        </authorList>
    </citation>
    <scope>NUCLEOTIDE SEQUENCE</scope>
    <source>
        <strain evidence="1">NRRL 5244</strain>
    </source>
</reference>
<evidence type="ECO:0000313" key="2">
    <source>
        <dbReference type="Proteomes" id="UP001150603"/>
    </source>
</evidence>
<sequence>MHYLGAVKREDLEDCGLRVELNARHLLLVLLAQQQQKFEAAEANLPDIETANTRVARMYRKGVHEAILSTIEELVSSVQKLCALGCDLVANDSHALPKYIMAGGMPCNTASSETDTEDSSRSKRARVESSLEQFLSTVLITEAAFESDSEFALAAAQVDVDEDTLLALFVIRLLHNPSSAWHAAIKRLEDFKHPMLVAGQSEEYAEMLMELYEIHEALFPVLSETFPEVFPAEQFSLDGFLWAAGVVSALDVRVVVRSDGAAAGGLCVV</sequence>
<gene>
    <name evidence="1" type="ORF">FBU59_003212</name>
</gene>
<dbReference type="Proteomes" id="UP001150603">
    <property type="component" value="Unassembled WGS sequence"/>
</dbReference>
<organism evidence="1 2">
    <name type="scientific">Linderina macrospora</name>
    <dbReference type="NCBI Taxonomy" id="4868"/>
    <lineage>
        <taxon>Eukaryota</taxon>
        <taxon>Fungi</taxon>
        <taxon>Fungi incertae sedis</taxon>
        <taxon>Zoopagomycota</taxon>
        <taxon>Kickxellomycotina</taxon>
        <taxon>Kickxellomycetes</taxon>
        <taxon>Kickxellales</taxon>
        <taxon>Kickxellaceae</taxon>
        <taxon>Linderina</taxon>
    </lineage>
</organism>
<accession>A0ACC1J9A4</accession>
<evidence type="ECO:0000313" key="1">
    <source>
        <dbReference type="EMBL" id="KAJ1942392.1"/>
    </source>
</evidence>
<protein>
    <submittedName>
        <fullName evidence="1">Uncharacterized protein</fullName>
    </submittedName>
</protein>
<dbReference type="EMBL" id="JANBPW010001977">
    <property type="protein sequence ID" value="KAJ1942392.1"/>
    <property type="molecule type" value="Genomic_DNA"/>
</dbReference>
<proteinExistence type="predicted"/>
<keyword evidence="2" id="KW-1185">Reference proteome</keyword>
<comment type="caution">
    <text evidence="1">The sequence shown here is derived from an EMBL/GenBank/DDBJ whole genome shotgun (WGS) entry which is preliminary data.</text>
</comment>